<evidence type="ECO:0000313" key="3">
    <source>
        <dbReference type="Proteomes" id="UP000054928"/>
    </source>
</evidence>
<feature type="region of interest" description="Disordered" evidence="1">
    <location>
        <begin position="19"/>
        <end position="183"/>
    </location>
</feature>
<dbReference type="STRING" id="4781.A0A0P1AU09"/>
<dbReference type="RefSeq" id="XP_024580503.1">
    <property type="nucleotide sequence ID" value="XM_024730202.1"/>
</dbReference>
<dbReference type="GeneID" id="36409450"/>
<feature type="compositionally biased region" description="Low complexity" evidence="1">
    <location>
        <begin position="90"/>
        <end position="108"/>
    </location>
</feature>
<feature type="compositionally biased region" description="Polar residues" evidence="1">
    <location>
        <begin position="132"/>
        <end position="142"/>
    </location>
</feature>
<feature type="compositionally biased region" description="Low complexity" evidence="1">
    <location>
        <begin position="120"/>
        <end position="131"/>
    </location>
</feature>
<name>A0A0P1AU09_PLAHL</name>
<evidence type="ECO:0000313" key="2">
    <source>
        <dbReference type="EMBL" id="CEG44134.1"/>
    </source>
</evidence>
<reference evidence="3" key="1">
    <citation type="submission" date="2014-09" db="EMBL/GenBank/DDBJ databases">
        <authorList>
            <person name="Sharma Rahul"/>
            <person name="Thines Marco"/>
        </authorList>
    </citation>
    <scope>NUCLEOTIDE SEQUENCE [LARGE SCALE GENOMIC DNA]</scope>
</reference>
<accession>A0A0P1AU09</accession>
<sequence>MDSFGFDFAGGDLLDLGSLGSWTNSAPIGNSPNGGNNGALPFSVGTPTGVQSLGDDPFAAMPSGGDNDFSFGDSPKPSPGAQNYKTGDKATLNSASALTSTSSAPPTSSGGGDMGTNYFSSELEASSSTALGNSSTNDPSSSADDKTKKNGSEIKKEAASGSLTTQTVSNAPPPSSANPLQRRQLYSLRLVPILRPMATATQLAATQ</sequence>
<keyword evidence="3" id="KW-1185">Reference proteome</keyword>
<feature type="compositionally biased region" description="Basic and acidic residues" evidence="1">
    <location>
        <begin position="143"/>
        <end position="158"/>
    </location>
</feature>
<protein>
    <submittedName>
        <fullName evidence="2">Uncharacterized protein</fullName>
    </submittedName>
</protein>
<dbReference type="OrthoDB" id="6105938at2759"/>
<dbReference type="EMBL" id="CCYD01000810">
    <property type="protein sequence ID" value="CEG44134.1"/>
    <property type="molecule type" value="Genomic_DNA"/>
</dbReference>
<dbReference type="Proteomes" id="UP000054928">
    <property type="component" value="Unassembled WGS sequence"/>
</dbReference>
<dbReference type="AlphaFoldDB" id="A0A0P1AU09"/>
<proteinExistence type="predicted"/>
<organism evidence="2 3">
    <name type="scientific">Plasmopara halstedii</name>
    <name type="common">Downy mildew of sunflower</name>
    <dbReference type="NCBI Taxonomy" id="4781"/>
    <lineage>
        <taxon>Eukaryota</taxon>
        <taxon>Sar</taxon>
        <taxon>Stramenopiles</taxon>
        <taxon>Oomycota</taxon>
        <taxon>Peronosporomycetes</taxon>
        <taxon>Peronosporales</taxon>
        <taxon>Peronosporaceae</taxon>
        <taxon>Plasmopara</taxon>
    </lineage>
</organism>
<evidence type="ECO:0000256" key="1">
    <source>
        <dbReference type="SAM" id="MobiDB-lite"/>
    </source>
</evidence>
<feature type="compositionally biased region" description="Low complexity" evidence="1">
    <location>
        <begin position="19"/>
        <end position="34"/>
    </location>
</feature>